<dbReference type="GO" id="GO:0043937">
    <property type="term" value="P:regulation of sporulation"/>
    <property type="evidence" value="ECO:0007669"/>
    <property type="project" value="InterPro"/>
</dbReference>
<dbReference type="Pfam" id="PF09388">
    <property type="entry name" value="SpoOE-like"/>
    <property type="match status" value="1"/>
</dbReference>
<dbReference type="AlphaFoldDB" id="A0AA95I4V5"/>
<sequence>MAQPVIILKKRIEEARQKLHRLEFLYGGLQHPKVLEQSILLDELINKYNRITYRDSVKPSNCEQDIQVVP</sequence>
<reference evidence="1" key="1">
    <citation type="submission" date="2023-05" db="EMBL/GenBank/DDBJ databases">
        <title>Comparative genomics of Bacillaceae isolates and their secondary metabolite potential.</title>
        <authorList>
            <person name="Song L."/>
            <person name="Nielsen L.J."/>
            <person name="Mohite O."/>
            <person name="Xu X."/>
            <person name="Weber T."/>
            <person name="Kovacs A.T."/>
        </authorList>
    </citation>
    <scope>NUCLEOTIDE SEQUENCE</scope>
    <source>
        <strain evidence="1">B2_4</strain>
    </source>
</reference>
<dbReference type="RefSeq" id="WP_283926711.1">
    <property type="nucleotide sequence ID" value="NZ_CP126084.1"/>
</dbReference>
<dbReference type="InterPro" id="IPR036638">
    <property type="entry name" value="HLH_DNA-bd_sf"/>
</dbReference>
<proteinExistence type="predicted"/>
<dbReference type="EMBL" id="CP126084">
    <property type="protein sequence ID" value="WHX49506.1"/>
    <property type="molecule type" value="Genomic_DNA"/>
</dbReference>
<accession>A0AA95I4V5</accession>
<evidence type="ECO:0000313" key="1">
    <source>
        <dbReference type="EMBL" id="WHX49506.1"/>
    </source>
</evidence>
<gene>
    <name evidence="1" type="ORF">QNH46_02095</name>
</gene>
<evidence type="ECO:0000313" key="2">
    <source>
        <dbReference type="Proteomes" id="UP001177943"/>
    </source>
</evidence>
<dbReference type="Gene3D" id="4.10.280.10">
    <property type="entry name" value="Helix-loop-helix DNA-binding domain"/>
    <property type="match status" value="1"/>
</dbReference>
<dbReference type="SUPFAM" id="SSF140500">
    <property type="entry name" value="BAS1536-like"/>
    <property type="match status" value="1"/>
</dbReference>
<dbReference type="KEGG" id="pwn:QNH46_02095"/>
<protein>
    <submittedName>
        <fullName evidence="1">Aspartyl-phosphate phosphatase Spo0E family protein</fullName>
    </submittedName>
</protein>
<name>A0AA95I4V5_9BACL</name>
<dbReference type="InterPro" id="IPR037208">
    <property type="entry name" value="Spo0E-like_sf"/>
</dbReference>
<dbReference type="GO" id="GO:0046983">
    <property type="term" value="F:protein dimerization activity"/>
    <property type="evidence" value="ECO:0007669"/>
    <property type="project" value="InterPro"/>
</dbReference>
<dbReference type="Proteomes" id="UP001177943">
    <property type="component" value="Chromosome"/>
</dbReference>
<organism evidence="1 2">
    <name type="scientific">Paenibacillus woosongensis</name>
    <dbReference type="NCBI Taxonomy" id="307580"/>
    <lineage>
        <taxon>Bacteria</taxon>
        <taxon>Bacillati</taxon>
        <taxon>Bacillota</taxon>
        <taxon>Bacilli</taxon>
        <taxon>Bacillales</taxon>
        <taxon>Paenibacillaceae</taxon>
        <taxon>Paenibacillus</taxon>
    </lineage>
</organism>
<dbReference type="InterPro" id="IPR018540">
    <property type="entry name" value="Spo0E-like"/>
</dbReference>